<dbReference type="PANTHER" id="PTHR31527:SF0">
    <property type="entry name" value="RE64534P"/>
    <property type="match status" value="1"/>
</dbReference>
<reference evidence="2 3" key="1">
    <citation type="submission" date="2020-08" db="EMBL/GenBank/DDBJ databases">
        <title>Genomic Encyclopedia of Type Strains, Phase IV (KMG-IV): sequencing the most valuable type-strain genomes for metagenomic binning, comparative biology and taxonomic classification.</title>
        <authorList>
            <person name="Goeker M."/>
        </authorList>
    </citation>
    <scope>NUCLEOTIDE SEQUENCE [LARGE SCALE GENOMIC DNA]</scope>
    <source>
        <strain evidence="2 3">DSM 25481</strain>
    </source>
</reference>
<dbReference type="Pfam" id="PF09347">
    <property type="entry name" value="DUF1989"/>
    <property type="match status" value="1"/>
</dbReference>
<dbReference type="NCBIfam" id="TIGR03424">
    <property type="entry name" value="urea_degr_1"/>
    <property type="match status" value="1"/>
</dbReference>
<dbReference type="EMBL" id="JACIDR010000001">
    <property type="protein sequence ID" value="MBB3972161.1"/>
    <property type="molecule type" value="Genomic_DNA"/>
</dbReference>
<evidence type="ECO:0000259" key="1">
    <source>
        <dbReference type="Pfam" id="PF09347"/>
    </source>
</evidence>
<dbReference type="PANTHER" id="PTHR31527">
    <property type="entry name" value="RE64534P"/>
    <property type="match status" value="1"/>
</dbReference>
<sequence length="226" mass="24168">MQPTSLSGRPSPFIAAPVGLDPGQAIYDFTIPANRPWSGLVEKGQILRIVDLQGCQAVDTLFYNAHDHGERYSAQDTILDQGASYVSAGTRLISNQGSVLGVVIADSCGRHDTSAGACSCEANTVRFGHQTRFMHACRENFVIEVSKHGMTKRDVVPNINFFMNVPIEPTGALAIVDGVSAPGDYVDVLATMDLLCVISNCPQINNPCNGFDPSPVQVLIFDPSSA</sequence>
<feature type="domain" description="DUF1989" evidence="1">
    <location>
        <begin position="30"/>
        <end position="195"/>
    </location>
</feature>
<dbReference type="InterPro" id="IPR017791">
    <property type="entry name" value="UAAP2"/>
</dbReference>
<dbReference type="InterPro" id="IPR018959">
    <property type="entry name" value="DUF1989"/>
</dbReference>
<comment type="caution">
    <text evidence="2">The sequence shown here is derived from an EMBL/GenBank/DDBJ whole genome shotgun (WGS) entry which is preliminary data.</text>
</comment>
<organism evidence="2 3">
    <name type="scientific">Hansschlegelia beijingensis</name>
    <dbReference type="NCBI Taxonomy" id="1133344"/>
    <lineage>
        <taxon>Bacteria</taxon>
        <taxon>Pseudomonadati</taxon>
        <taxon>Pseudomonadota</taxon>
        <taxon>Alphaproteobacteria</taxon>
        <taxon>Hyphomicrobiales</taxon>
        <taxon>Methylopilaceae</taxon>
        <taxon>Hansschlegelia</taxon>
    </lineage>
</organism>
<accession>A0A7W6CZZ8</accession>
<dbReference type="RefSeq" id="WP_183393966.1">
    <property type="nucleotide sequence ID" value="NZ_JACIDR010000001.1"/>
</dbReference>
<dbReference type="Proteomes" id="UP000528964">
    <property type="component" value="Unassembled WGS sequence"/>
</dbReference>
<name>A0A7W6CZZ8_9HYPH</name>
<protein>
    <recommendedName>
        <fullName evidence="1">DUF1989 domain-containing protein</fullName>
    </recommendedName>
</protein>
<evidence type="ECO:0000313" key="2">
    <source>
        <dbReference type="EMBL" id="MBB3972161.1"/>
    </source>
</evidence>
<gene>
    <name evidence="2" type="ORF">GGR24_000794</name>
</gene>
<evidence type="ECO:0000313" key="3">
    <source>
        <dbReference type="Proteomes" id="UP000528964"/>
    </source>
</evidence>
<keyword evidence="3" id="KW-1185">Reference proteome</keyword>
<dbReference type="AlphaFoldDB" id="A0A7W6CZZ8"/>
<proteinExistence type="predicted"/>